<dbReference type="Pfam" id="PF03772">
    <property type="entry name" value="Competence"/>
    <property type="match status" value="1"/>
</dbReference>
<protein>
    <submittedName>
        <fullName evidence="2">ComEC/Rec2 family competence protein</fullName>
    </submittedName>
</protein>
<dbReference type="AlphaFoldDB" id="A0A941FKQ3"/>
<organism evidence="2 3">
    <name type="scientific">Peribacillus frigoritolerans</name>
    <dbReference type="NCBI Taxonomy" id="450367"/>
    <lineage>
        <taxon>Bacteria</taxon>
        <taxon>Bacillati</taxon>
        <taxon>Bacillota</taxon>
        <taxon>Bacilli</taxon>
        <taxon>Bacillales</taxon>
        <taxon>Bacillaceae</taxon>
        <taxon>Peribacillus</taxon>
    </lineage>
</organism>
<reference evidence="2" key="1">
    <citation type="submission" date="2021-04" db="EMBL/GenBank/DDBJ databases">
        <title>Whole genome sequencing of Enterococci isolates from hospitalized patients.</title>
        <authorList>
            <person name="Ogoti B.M."/>
            <person name="Onyambu F.G."/>
        </authorList>
    </citation>
    <scope>NUCLEOTIDE SEQUENCE</scope>
    <source>
        <strain evidence="2">242</strain>
    </source>
</reference>
<dbReference type="Proteomes" id="UP000680045">
    <property type="component" value="Unassembled WGS sequence"/>
</dbReference>
<gene>
    <name evidence="2" type="ORF">KEH51_16850</name>
</gene>
<evidence type="ECO:0000313" key="3">
    <source>
        <dbReference type="Proteomes" id="UP000680045"/>
    </source>
</evidence>
<evidence type="ECO:0000259" key="1">
    <source>
        <dbReference type="Pfam" id="PF03772"/>
    </source>
</evidence>
<feature type="domain" description="ComEC/Rec2-related protein" evidence="1">
    <location>
        <begin position="18"/>
        <end position="52"/>
    </location>
</feature>
<dbReference type="InterPro" id="IPR004477">
    <property type="entry name" value="ComEC_N"/>
</dbReference>
<proteinExistence type="predicted"/>
<dbReference type="EMBL" id="JAGTPW010000030">
    <property type="protein sequence ID" value="MBR8645251.1"/>
    <property type="molecule type" value="Genomic_DNA"/>
</dbReference>
<accession>A0A941FKQ3</accession>
<evidence type="ECO:0000313" key="2">
    <source>
        <dbReference type="EMBL" id="MBR8645251.1"/>
    </source>
</evidence>
<comment type="caution">
    <text evidence="2">The sequence shown here is derived from an EMBL/GenBank/DDBJ whole genome shotgun (WGS) entry which is preliminary data.</text>
</comment>
<name>A0A941FKQ3_9BACI</name>
<sequence>MHIREHFPEESSGFVTALIFGDQRYIDEGDLTNYQRLGLVHLLAISGLHVSF</sequence>